<reference evidence="2 3" key="1">
    <citation type="submission" date="2023-12" db="EMBL/GenBank/DDBJ databases">
        <title>Genome sequencing and assembly of bacterial species from a model synthetic community.</title>
        <authorList>
            <person name="Hogle S.L."/>
        </authorList>
    </citation>
    <scope>NUCLEOTIDE SEQUENCE [LARGE SCALE GENOMIC DNA]</scope>
    <source>
        <strain evidence="2 3">HAMBI_3031</strain>
    </source>
</reference>
<organism evidence="2 3">
    <name type="scientific">Niabella yanshanensis</name>
    <dbReference type="NCBI Taxonomy" id="577386"/>
    <lineage>
        <taxon>Bacteria</taxon>
        <taxon>Pseudomonadati</taxon>
        <taxon>Bacteroidota</taxon>
        <taxon>Chitinophagia</taxon>
        <taxon>Chitinophagales</taxon>
        <taxon>Chitinophagaceae</taxon>
        <taxon>Niabella</taxon>
    </lineage>
</organism>
<feature type="chain" id="PRO_5047314105" evidence="1">
    <location>
        <begin position="21"/>
        <end position="438"/>
    </location>
</feature>
<dbReference type="SUPFAM" id="SSF159501">
    <property type="entry name" value="EreA/ChaN-like"/>
    <property type="match status" value="1"/>
</dbReference>
<dbReference type="InterPro" id="IPR007815">
    <property type="entry name" value="Emycin_Estase"/>
</dbReference>
<keyword evidence="3" id="KW-1185">Reference proteome</keyword>
<protein>
    <submittedName>
        <fullName evidence="2">Erythromycin esterase family protein</fullName>
    </submittedName>
</protein>
<dbReference type="Gene3D" id="3.40.1660.10">
    <property type="entry name" value="EreA-like (biosynthetic domain)"/>
    <property type="match status" value="1"/>
</dbReference>
<dbReference type="PANTHER" id="PTHR31299">
    <property type="entry name" value="ESTERASE, PUTATIVE (AFU_ORTHOLOGUE AFUA_1G05850)-RELATED"/>
    <property type="match status" value="1"/>
</dbReference>
<evidence type="ECO:0000256" key="1">
    <source>
        <dbReference type="SAM" id="SignalP"/>
    </source>
</evidence>
<sequence length="438" mass="48234">MIKKLIAACIFLFWNVPSFAQSTADSSIGNNAFVSWAHKHAYPLQASDKATDDKDLYPIKQMIGDARVVALGEPAHGFHEPLAFRNRLFKFLVQHCGFTTIAIEGDLAQSRLAADYIAGGRGTAKDAAAALSIGEPAAENIELLNWMRQYNADSAHTIKLRFYGMDIQMIGFPGGTTPNHAALDHVLTYLQNVDEGAARRANVELAFYLTQMSVAKYPALSLKDQNVLTIILENILALLERQRMVFINRSSKDAYQWAHRNAIAALQRDRMMRVIPPDQPGKIPPNAWKAMNARDAAMADNINWILHNGANGGKVLVFAHNAHVKNAPTTGGVWDAFAQPPNSAGEYLRSILGNNFFIIGSSIAPETTTLQANSLDKALLQVNRPRYILDLRAAAPSPEVAHWLSLNRPMQANKVSFFMLPVSTAFDALLFLDKDDGK</sequence>
<name>A0ABZ0WBA1_9BACT</name>
<dbReference type="PIRSF" id="PIRSF036794">
    <property type="entry name" value="UCP_erythr_ester"/>
    <property type="match status" value="1"/>
</dbReference>
<dbReference type="PANTHER" id="PTHR31299:SF0">
    <property type="entry name" value="ESTERASE, PUTATIVE (AFU_ORTHOLOGUE AFUA_1G05850)-RELATED"/>
    <property type="match status" value="1"/>
</dbReference>
<dbReference type="EMBL" id="CP139960">
    <property type="protein sequence ID" value="WQD39747.1"/>
    <property type="molecule type" value="Genomic_DNA"/>
</dbReference>
<dbReference type="RefSeq" id="WP_162817742.1">
    <property type="nucleotide sequence ID" value="NZ_CP139960.1"/>
</dbReference>
<keyword evidence="1" id="KW-0732">Signal</keyword>
<gene>
    <name evidence="2" type="ORF">U0035_06255</name>
</gene>
<accession>A0ABZ0WBA1</accession>
<dbReference type="Gene3D" id="3.30.1870.10">
    <property type="entry name" value="EreA-like, domain 2"/>
    <property type="match status" value="1"/>
</dbReference>
<dbReference type="InterPro" id="IPR052036">
    <property type="entry name" value="Hydrolase/PRTase-associated"/>
</dbReference>
<dbReference type="Pfam" id="PF05139">
    <property type="entry name" value="Erythro_esteras"/>
    <property type="match status" value="1"/>
</dbReference>
<evidence type="ECO:0000313" key="2">
    <source>
        <dbReference type="EMBL" id="WQD39747.1"/>
    </source>
</evidence>
<proteinExistence type="predicted"/>
<dbReference type="Proteomes" id="UP001325680">
    <property type="component" value="Chromosome"/>
</dbReference>
<dbReference type="InterPro" id="IPR014622">
    <property type="entry name" value="UCP036794_erythomycin"/>
</dbReference>
<dbReference type="CDD" id="cd14728">
    <property type="entry name" value="Ere-like"/>
    <property type="match status" value="1"/>
</dbReference>
<evidence type="ECO:0000313" key="3">
    <source>
        <dbReference type="Proteomes" id="UP001325680"/>
    </source>
</evidence>
<feature type="signal peptide" evidence="1">
    <location>
        <begin position="1"/>
        <end position="20"/>
    </location>
</feature>
<dbReference type="Gene3D" id="1.20.1440.30">
    <property type="entry name" value="Biosynthetic Protein domain"/>
    <property type="match status" value="1"/>
</dbReference>